<reference evidence="2" key="1">
    <citation type="journal article" date="2019" name="Sci. Rep.">
        <title>Draft genome of Tanacetum cinerariifolium, the natural source of mosquito coil.</title>
        <authorList>
            <person name="Yamashiro T."/>
            <person name="Shiraishi A."/>
            <person name="Satake H."/>
            <person name="Nakayama K."/>
        </authorList>
    </citation>
    <scope>NUCLEOTIDE SEQUENCE</scope>
</reference>
<name>A0A699X4H0_TANCI</name>
<dbReference type="AlphaFoldDB" id="A0A699X4H0"/>
<comment type="caution">
    <text evidence="2">The sequence shown here is derived from an EMBL/GenBank/DDBJ whole genome shotgun (WGS) entry which is preliminary data.</text>
</comment>
<accession>A0A699X4H0</accession>
<organism evidence="2">
    <name type="scientific">Tanacetum cinerariifolium</name>
    <name type="common">Dalmatian daisy</name>
    <name type="synonym">Chrysanthemum cinerariifolium</name>
    <dbReference type="NCBI Taxonomy" id="118510"/>
    <lineage>
        <taxon>Eukaryota</taxon>
        <taxon>Viridiplantae</taxon>
        <taxon>Streptophyta</taxon>
        <taxon>Embryophyta</taxon>
        <taxon>Tracheophyta</taxon>
        <taxon>Spermatophyta</taxon>
        <taxon>Magnoliopsida</taxon>
        <taxon>eudicotyledons</taxon>
        <taxon>Gunneridae</taxon>
        <taxon>Pentapetalae</taxon>
        <taxon>asterids</taxon>
        <taxon>campanulids</taxon>
        <taxon>Asterales</taxon>
        <taxon>Asteraceae</taxon>
        <taxon>Asteroideae</taxon>
        <taxon>Anthemideae</taxon>
        <taxon>Anthemidinae</taxon>
        <taxon>Tanacetum</taxon>
    </lineage>
</organism>
<proteinExistence type="predicted"/>
<feature type="non-terminal residue" evidence="2">
    <location>
        <position position="105"/>
    </location>
</feature>
<evidence type="ECO:0000256" key="1">
    <source>
        <dbReference type="SAM" id="MobiDB-lite"/>
    </source>
</evidence>
<evidence type="ECO:0000313" key="2">
    <source>
        <dbReference type="EMBL" id="GFD52798.1"/>
    </source>
</evidence>
<feature type="non-terminal residue" evidence="2">
    <location>
        <position position="1"/>
    </location>
</feature>
<feature type="region of interest" description="Disordered" evidence="1">
    <location>
        <begin position="30"/>
        <end position="57"/>
    </location>
</feature>
<sequence length="105" mass="11800">DELLPPGFKNDDSEEEIDVVEELCVDNSISNSKNKLSDSEESNFDNPSFPCPPSEPPDADFELDVGEEVSVVMNDIDVLECLNPKDEFDASNDENDDYFPFMFVI</sequence>
<gene>
    <name evidence="2" type="ORF">Tci_924767</name>
</gene>
<evidence type="ECO:0008006" key="3">
    <source>
        <dbReference type="Google" id="ProtNLM"/>
    </source>
</evidence>
<protein>
    <recommendedName>
        <fullName evidence="3">Reverse transcriptase domain-containing protein</fullName>
    </recommendedName>
</protein>
<dbReference type="EMBL" id="BKCJ011786456">
    <property type="protein sequence ID" value="GFD52798.1"/>
    <property type="molecule type" value="Genomic_DNA"/>
</dbReference>